<feature type="domain" description="UPF0323" evidence="2">
    <location>
        <begin position="72"/>
        <end position="186"/>
    </location>
</feature>
<dbReference type="EMBL" id="JACHKT010000050">
    <property type="protein sequence ID" value="MBB6005568.1"/>
    <property type="molecule type" value="Genomic_DNA"/>
</dbReference>
<gene>
    <name evidence="3" type="ORF">HNP25_004242</name>
</gene>
<dbReference type="RefSeq" id="WP_229202925.1">
    <property type="nucleotide sequence ID" value="NZ_JACHKT010000050.1"/>
</dbReference>
<evidence type="ECO:0000259" key="2">
    <source>
        <dbReference type="Pfam" id="PF26303"/>
    </source>
</evidence>
<dbReference type="Proteomes" id="UP000524404">
    <property type="component" value="Unassembled WGS sequence"/>
</dbReference>
<name>A0A841EY70_9BACT</name>
<feature type="compositionally biased region" description="Low complexity" evidence="1">
    <location>
        <begin position="229"/>
        <end position="245"/>
    </location>
</feature>
<evidence type="ECO:0000256" key="1">
    <source>
        <dbReference type="SAM" id="MobiDB-lite"/>
    </source>
</evidence>
<accession>A0A841EY70</accession>
<dbReference type="AlphaFoldDB" id="A0A841EY70"/>
<reference evidence="3 4" key="1">
    <citation type="submission" date="2020-08" db="EMBL/GenBank/DDBJ databases">
        <title>Functional genomics of gut bacteria from endangered species of beetles.</title>
        <authorList>
            <person name="Carlos-Shanley C."/>
        </authorList>
    </citation>
    <scope>NUCLEOTIDE SEQUENCE [LARGE SCALE GENOMIC DNA]</scope>
    <source>
        <strain evidence="3 4">S00070</strain>
    </source>
</reference>
<feature type="region of interest" description="Disordered" evidence="1">
    <location>
        <begin position="165"/>
        <end position="189"/>
    </location>
</feature>
<proteinExistence type="predicted"/>
<feature type="compositionally biased region" description="Polar residues" evidence="1">
    <location>
        <begin position="217"/>
        <end position="227"/>
    </location>
</feature>
<feature type="compositionally biased region" description="Low complexity" evidence="1">
    <location>
        <begin position="166"/>
        <end position="181"/>
    </location>
</feature>
<protein>
    <recommendedName>
        <fullName evidence="2">UPF0323 domain-containing protein</fullName>
    </recommendedName>
</protein>
<dbReference type="InterPro" id="IPR059092">
    <property type="entry name" value="UPF0323_dom"/>
</dbReference>
<dbReference type="Pfam" id="PF26303">
    <property type="entry name" value="UPF0323"/>
    <property type="match status" value="1"/>
</dbReference>
<keyword evidence="4" id="KW-1185">Reference proteome</keyword>
<comment type="caution">
    <text evidence="3">The sequence shown here is derived from an EMBL/GenBank/DDBJ whole genome shotgun (WGS) entry which is preliminary data.</text>
</comment>
<sequence>MDKPKFHDFYNRYQKMTPFRKSSFIRKVKDITVGSSLALAVLGNTVMLQSCGSSNQDDESDYEEVEVYTKGVKTYISETSKGQFKITDEVQVPADSSVAIVTYLDGKKDTLSPRAVKALIDNEIATNQAQIGQSSNLSNALLYGGMGYLLAKTLSPTYSNYRPDMSNNFNSSNSSYNSTKQDSSRRRSRVGYYGGGMSRYYATTSAFQKSSTIHENIGSSRTITSRPISGRSGFFRSSSHGGFHG</sequence>
<organism evidence="3 4">
    <name type="scientific">Arcicella rosea</name>
    <dbReference type="NCBI Taxonomy" id="502909"/>
    <lineage>
        <taxon>Bacteria</taxon>
        <taxon>Pseudomonadati</taxon>
        <taxon>Bacteroidota</taxon>
        <taxon>Cytophagia</taxon>
        <taxon>Cytophagales</taxon>
        <taxon>Flectobacillaceae</taxon>
        <taxon>Arcicella</taxon>
    </lineage>
</organism>
<feature type="region of interest" description="Disordered" evidence="1">
    <location>
        <begin position="217"/>
        <end position="245"/>
    </location>
</feature>
<evidence type="ECO:0000313" key="4">
    <source>
        <dbReference type="Proteomes" id="UP000524404"/>
    </source>
</evidence>
<evidence type="ECO:0000313" key="3">
    <source>
        <dbReference type="EMBL" id="MBB6005568.1"/>
    </source>
</evidence>